<sequence length="633" mass="72174">MRLLLLKVYFLFLIFIPTIYAQFYRGELEPRYSRKTPFRQQTDIPDPVFGIGHGIRRFNGDKSSREEQPLSPFFGERREPGRLNSGREDGRDYEENGEDENRFGRNRRPFGFGRHGSPDDQEGRDGPFPRGDHDFGRPNLPDPSVVKERFDKERNGKNQRREEEDGEEENHQKPSRRRERPEEEDGHHKDEEEEEEERRPRRPPPRSKENYEDEEEEGRGRSYRPRHEDSGRPRQQYRGREPDSETENIAETPSKVVGLNMQMVAGVYPKEKKGPVVEDVDKRGGRFVDKPDEKEQQKFFRGSEPDEDEDRSEQHRKGGREQKHEEPRDRRPARGDSGESEKGSRGEKFEGRDGRQGNQEGRDEKRRDGRQEESGEKPHREEQRGPQGPPPQQAPPPPKPQIPPFPAFPKFPSFGGFKPFQPDFPTRSFGGNGGFAGGPWNEPGRPSGREAASGEDVGSSEDRSGQDGRRVHQQNAPSAPSDNSGSHDDTAERRHSTSDNSKENERRGKGQEGEHGKDKGQDSSRPKEESREEHREEHREEVPEKVNQGNPPPPPPPRKEFPTPGRFVTNIRAKKSGEILDATTAPSTTSTTSTAITFPVISTTTLPSTGIMLPTEAIVTKLRSIVNQRIKVV</sequence>
<evidence type="ECO:0000313" key="3">
    <source>
        <dbReference type="EMBL" id="PIC50254.1"/>
    </source>
</evidence>
<keyword evidence="2" id="KW-0732">Signal</keyword>
<dbReference type="EMBL" id="PDUG01000001">
    <property type="protein sequence ID" value="PIC50254.1"/>
    <property type="molecule type" value="Genomic_DNA"/>
</dbReference>
<reference evidence="4" key="1">
    <citation type="submission" date="2017-10" db="EMBL/GenBank/DDBJ databases">
        <title>Rapid genome shrinkage in a self-fertile nematode reveals novel sperm competition proteins.</title>
        <authorList>
            <person name="Yin D."/>
            <person name="Schwarz E.M."/>
            <person name="Thomas C.G."/>
            <person name="Felde R.L."/>
            <person name="Korf I.F."/>
            <person name="Cutter A.D."/>
            <person name="Schartner C.M."/>
            <person name="Ralston E.J."/>
            <person name="Meyer B.J."/>
            <person name="Haag E.S."/>
        </authorList>
    </citation>
    <scope>NUCLEOTIDE SEQUENCE [LARGE SCALE GENOMIC DNA]</scope>
    <source>
        <strain evidence="4">JU1422</strain>
    </source>
</reference>
<organism evidence="3 4">
    <name type="scientific">Caenorhabditis nigoni</name>
    <dbReference type="NCBI Taxonomy" id="1611254"/>
    <lineage>
        <taxon>Eukaryota</taxon>
        <taxon>Metazoa</taxon>
        <taxon>Ecdysozoa</taxon>
        <taxon>Nematoda</taxon>
        <taxon>Chromadorea</taxon>
        <taxon>Rhabditida</taxon>
        <taxon>Rhabditina</taxon>
        <taxon>Rhabditomorpha</taxon>
        <taxon>Rhabditoidea</taxon>
        <taxon>Rhabditidae</taxon>
        <taxon>Peloderinae</taxon>
        <taxon>Caenorhabditis</taxon>
    </lineage>
</organism>
<dbReference type="Proteomes" id="UP000230233">
    <property type="component" value="Chromosome I"/>
</dbReference>
<feature type="compositionally biased region" description="Basic and acidic residues" evidence="1">
    <location>
        <begin position="460"/>
        <end position="470"/>
    </location>
</feature>
<gene>
    <name evidence="3" type="primary">Cni-K09H11.4</name>
    <name evidence="3" type="synonym">Cnig_chr_I.g123</name>
    <name evidence="3" type="ORF">B9Z55_000123</name>
</gene>
<feature type="compositionally biased region" description="Polar residues" evidence="1">
    <location>
        <begin position="473"/>
        <end position="484"/>
    </location>
</feature>
<feature type="compositionally biased region" description="Basic and acidic residues" evidence="1">
    <location>
        <begin position="145"/>
        <end position="163"/>
    </location>
</feature>
<dbReference type="OrthoDB" id="5860297at2759"/>
<feature type="compositionally biased region" description="Basic and acidic residues" evidence="1">
    <location>
        <begin position="75"/>
        <end position="103"/>
    </location>
</feature>
<protein>
    <submittedName>
        <fullName evidence="3">Uncharacterized protein</fullName>
    </submittedName>
</protein>
<comment type="caution">
    <text evidence="3">The sequence shown here is derived from an EMBL/GenBank/DDBJ whole genome shotgun (WGS) entry which is preliminary data.</text>
</comment>
<evidence type="ECO:0000313" key="4">
    <source>
        <dbReference type="Proteomes" id="UP000230233"/>
    </source>
</evidence>
<proteinExistence type="predicted"/>
<evidence type="ECO:0000256" key="1">
    <source>
        <dbReference type="SAM" id="MobiDB-lite"/>
    </source>
</evidence>
<accession>A0A2G5VEQ5</accession>
<keyword evidence="4" id="KW-1185">Reference proteome</keyword>
<feature type="compositionally biased region" description="Basic and acidic residues" evidence="1">
    <location>
        <begin position="485"/>
        <end position="544"/>
    </location>
</feature>
<feature type="compositionally biased region" description="Basic and acidic residues" evidence="1">
    <location>
        <begin position="312"/>
        <end position="384"/>
    </location>
</feature>
<name>A0A2G5VEQ5_9PELO</name>
<feature type="compositionally biased region" description="Low complexity" evidence="1">
    <location>
        <begin position="410"/>
        <end position="421"/>
    </location>
</feature>
<dbReference type="AlphaFoldDB" id="A0A2G5VEQ5"/>
<feature type="compositionally biased region" description="Basic and acidic residues" evidence="1">
    <location>
        <begin position="58"/>
        <end position="68"/>
    </location>
</feature>
<feature type="compositionally biased region" description="Basic and acidic residues" evidence="1">
    <location>
        <begin position="269"/>
        <end position="304"/>
    </location>
</feature>
<feature type="signal peptide" evidence="2">
    <location>
        <begin position="1"/>
        <end position="21"/>
    </location>
</feature>
<feature type="compositionally biased region" description="Basic and acidic residues" evidence="1">
    <location>
        <begin position="116"/>
        <end position="136"/>
    </location>
</feature>
<evidence type="ECO:0000256" key="2">
    <source>
        <dbReference type="SAM" id="SignalP"/>
    </source>
</evidence>
<feature type="chain" id="PRO_5013855445" evidence="2">
    <location>
        <begin position="22"/>
        <end position="633"/>
    </location>
</feature>
<feature type="compositionally biased region" description="Basic and acidic residues" evidence="1">
    <location>
        <begin position="179"/>
        <end position="190"/>
    </location>
</feature>
<feature type="region of interest" description="Disordered" evidence="1">
    <location>
        <begin position="35"/>
        <end position="565"/>
    </location>
</feature>
<feature type="compositionally biased region" description="Pro residues" evidence="1">
    <location>
        <begin position="387"/>
        <end position="409"/>
    </location>
</feature>
<feature type="compositionally biased region" description="Basic and acidic residues" evidence="1">
    <location>
        <begin position="225"/>
        <end position="243"/>
    </location>
</feature>